<evidence type="ECO:0000256" key="1">
    <source>
        <dbReference type="ARBA" id="ARBA00022485"/>
    </source>
</evidence>
<dbReference type="InterPro" id="IPR006067">
    <property type="entry name" value="NO2/SO3_Rdtase_4Fe4S_dom"/>
</dbReference>
<evidence type="ECO:0000313" key="9">
    <source>
        <dbReference type="Proteomes" id="UP001218895"/>
    </source>
</evidence>
<keyword evidence="1" id="KW-0004">4Fe-4S</keyword>
<proteinExistence type="predicted"/>
<dbReference type="GeneID" id="79950356"/>
<dbReference type="KEGG" id="manq:L1994_08120"/>
<evidence type="ECO:0000256" key="2">
    <source>
        <dbReference type="ARBA" id="ARBA00022617"/>
    </source>
</evidence>
<organism evidence="8 9">
    <name type="scientific">Methanomicrobium antiquum</name>
    <dbReference type="NCBI Taxonomy" id="487686"/>
    <lineage>
        <taxon>Archaea</taxon>
        <taxon>Methanobacteriati</taxon>
        <taxon>Methanobacteriota</taxon>
        <taxon>Stenosarchaea group</taxon>
        <taxon>Methanomicrobia</taxon>
        <taxon>Methanomicrobiales</taxon>
        <taxon>Methanomicrobiaceae</taxon>
        <taxon>Methanomicrobium</taxon>
    </lineage>
</organism>
<name>A0AAF0FW76_9EURY</name>
<dbReference type="PANTHER" id="PTHR32439">
    <property type="entry name" value="FERREDOXIN--NITRITE REDUCTASE, CHLOROPLASTIC"/>
    <property type="match status" value="1"/>
</dbReference>
<dbReference type="InterPro" id="IPR045854">
    <property type="entry name" value="NO2/SO3_Rdtase_4Fe4S_sf"/>
</dbReference>
<keyword evidence="2" id="KW-0349">Heme</keyword>
<dbReference type="PROSITE" id="PS51379">
    <property type="entry name" value="4FE4S_FER_2"/>
    <property type="match status" value="2"/>
</dbReference>
<dbReference type="Pfam" id="PF03460">
    <property type="entry name" value="NIR_SIR_ferr"/>
    <property type="match status" value="1"/>
</dbReference>
<keyword evidence="3" id="KW-0479">Metal-binding</keyword>
<dbReference type="InterPro" id="IPR051329">
    <property type="entry name" value="NIR_SIR_4Fe-4S"/>
</dbReference>
<dbReference type="Proteomes" id="UP001218895">
    <property type="component" value="Chromosome"/>
</dbReference>
<evidence type="ECO:0000259" key="7">
    <source>
        <dbReference type="PROSITE" id="PS51379"/>
    </source>
</evidence>
<dbReference type="SUPFAM" id="SSF55124">
    <property type="entry name" value="Nitrite/Sulfite reductase N-terminal domain-like"/>
    <property type="match status" value="1"/>
</dbReference>
<accession>A0AAF0FW76</accession>
<dbReference type="Gene3D" id="3.30.70.20">
    <property type="match status" value="1"/>
</dbReference>
<reference evidence="8" key="1">
    <citation type="submission" date="2022-01" db="EMBL/GenBank/DDBJ databases">
        <title>Complete genome of Methanomicrobium antiquum DSM 21220.</title>
        <authorList>
            <person name="Chen S.-C."/>
            <person name="You Y.-T."/>
            <person name="Zhou Y.-Z."/>
            <person name="Lai M.-C."/>
        </authorList>
    </citation>
    <scope>NUCLEOTIDE SEQUENCE</scope>
    <source>
        <strain evidence="8">DSM 21220</strain>
    </source>
</reference>
<dbReference type="Pfam" id="PF01077">
    <property type="entry name" value="NIR_SIR"/>
    <property type="match status" value="1"/>
</dbReference>
<feature type="domain" description="4Fe-4S ferredoxin-type" evidence="7">
    <location>
        <begin position="186"/>
        <end position="215"/>
    </location>
</feature>
<evidence type="ECO:0000256" key="5">
    <source>
        <dbReference type="ARBA" id="ARBA00023004"/>
    </source>
</evidence>
<dbReference type="GO" id="GO:0046872">
    <property type="term" value="F:metal ion binding"/>
    <property type="evidence" value="ECO:0007669"/>
    <property type="project" value="UniProtKB-KW"/>
</dbReference>
<evidence type="ECO:0000256" key="3">
    <source>
        <dbReference type="ARBA" id="ARBA00022723"/>
    </source>
</evidence>
<protein>
    <submittedName>
        <fullName evidence="8">4Fe-4S binding protein</fullName>
    </submittedName>
</protein>
<dbReference type="RefSeq" id="WP_278098948.1">
    <property type="nucleotide sequence ID" value="NZ_CP091092.1"/>
</dbReference>
<dbReference type="SUPFAM" id="SSF56014">
    <property type="entry name" value="Nitrite and sulphite reductase 4Fe-4S domain-like"/>
    <property type="match status" value="1"/>
</dbReference>
<keyword evidence="9" id="KW-1185">Reference proteome</keyword>
<gene>
    <name evidence="8" type="ORF">L1994_08120</name>
</gene>
<dbReference type="GO" id="GO:0020037">
    <property type="term" value="F:heme binding"/>
    <property type="evidence" value="ECO:0007669"/>
    <property type="project" value="InterPro"/>
</dbReference>
<dbReference type="PANTHER" id="PTHR32439:SF9">
    <property type="entry name" value="BLR3264 PROTEIN"/>
    <property type="match status" value="1"/>
</dbReference>
<evidence type="ECO:0000256" key="4">
    <source>
        <dbReference type="ARBA" id="ARBA00023002"/>
    </source>
</evidence>
<dbReference type="PROSITE" id="PS00198">
    <property type="entry name" value="4FE4S_FER_1"/>
    <property type="match status" value="1"/>
</dbReference>
<keyword evidence="4" id="KW-0560">Oxidoreductase</keyword>
<dbReference type="Pfam" id="PF00037">
    <property type="entry name" value="Fer4"/>
    <property type="match status" value="1"/>
</dbReference>
<dbReference type="EMBL" id="CP091092">
    <property type="protein sequence ID" value="WFN36109.1"/>
    <property type="molecule type" value="Genomic_DNA"/>
</dbReference>
<evidence type="ECO:0000313" key="8">
    <source>
        <dbReference type="EMBL" id="WFN36109.1"/>
    </source>
</evidence>
<keyword evidence="5" id="KW-0408">Iron</keyword>
<dbReference type="Gene3D" id="3.30.70.3340">
    <property type="match status" value="1"/>
</dbReference>
<dbReference type="InterPro" id="IPR017900">
    <property type="entry name" value="4Fe4S_Fe_S_CS"/>
</dbReference>
<sequence length="287" mass="31983">MKKTDLGLHTKGGVITQKNTEYCTIRTRMPAGILTVEKMRGIADIAEKYGQDTVHLTTRQTIEIPHIHYTEIDAIGKELIENQTPIGSERDEVVNVVACPGTDRCKFANIDSIGLALKLDEKLFGKEMPVKVRISISACPYACTSPILNEIGITGRVKPLRTPGLCTGCGHCTESCLEYAISVVNGIAVVDDEKCFQCGICIESCPFDLIEMASRGYMITVGGRRGRHPQLGRELVEVETEDEVVDVIDKLVYWVYRRAWSGRLLSDQLDEIQFEKFKGEVLKNKEE</sequence>
<dbReference type="InterPro" id="IPR005117">
    <property type="entry name" value="NiRdtase/SiRdtase_haem-b_fer"/>
</dbReference>
<keyword evidence="6" id="KW-0411">Iron-sulfur</keyword>
<feature type="domain" description="4Fe-4S ferredoxin-type" evidence="7">
    <location>
        <begin position="157"/>
        <end position="185"/>
    </location>
</feature>
<dbReference type="InterPro" id="IPR036136">
    <property type="entry name" value="Nit/Sulf_reduc_fer-like_dom_sf"/>
</dbReference>
<dbReference type="GO" id="GO:0016491">
    <property type="term" value="F:oxidoreductase activity"/>
    <property type="evidence" value="ECO:0007669"/>
    <property type="project" value="UniProtKB-KW"/>
</dbReference>
<dbReference type="GO" id="GO:0051539">
    <property type="term" value="F:4 iron, 4 sulfur cluster binding"/>
    <property type="evidence" value="ECO:0007669"/>
    <property type="project" value="UniProtKB-KW"/>
</dbReference>
<dbReference type="Gene3D" id="3.30.413.10">
    <property type="entry name" value="Sulfite Reductase Hemoprotein, domain 1"/>
    <property type="match status" value="1"/>
</dbReference>
<dbReference type="SUPFAM" id="SSF54862">
    <property type="entry name" value="4Fe-4S ferredoxins"/>
    <property type="match status" value="1"/>
</dbReference>
<evidence type="ECO:0000256" key="6">
    <source>
        <dbReference type="ARBA" id="ARBA00023014"/>
    </source>
</evidence>
<dbReference type="InterPro" id="IPR017896">
    <property type="entry name" value="4Fe4S_Fe-S-bd"/>
</dbReference>
<dbReference type="AlphaFoldDB" id="A0AAF0FW76"/>